<dbReference type="InterPro" id="IPR009100">
    <property type="entry name" value="AcylCoA_DH/oxidase_NM_dom_sf"/>
</dbReference>
<dbReference type="Pfam" id="PF00441">
    <property type="entry name" value="Acyl-CoA_dh_1"/>
    <property type="match status" value="1"/>
</dbReference>
<organism evidence="12 13">
    <name type="scientific">Marinospirillum alkaliphilum DSM 21637</name>
    <dbReference type="NCBI Taxonomy" id="1122209"/>
    <lineage>
        <taxon>Bacteria</taxon>
        <taxon>Pseudomonadati</taxon>
        <taxon>Pseudomonadota</taxon>
        <taxon>Gammaproteobacteria</taxon>
        <taxon>Oceanospirillales</taxon>
        <taxon>Oceanospirillaceae</taxon>
        <taxon>Marinospirillum</taxon>
    </lineage>
</organism>
<dbReference type="PANTHER" id="PTHR43831">
    <property type="entry name" value="ISOBUTYRYL-COA DEHYDROGENASE"/>
    <property type="match status" value="1"/>
</dbReference>
<dbReference type="InterPro" id="IPR013786">
    <property type="entry name" value="AcylCoA_DH/ox_N"/>
</dbReference>
<dbReference type="PANTHER" id="PTHR43831:SF1">
    <property type="entry name" value="ISOBUTYRYL-COA DEHYDROGENASE, MITOCHONDRIAL"/>
    <property type="match status" value="1"/>
</dbReference>
<dbReference type="InterPro" id="IPR009075">
    <property type="entry name" value="AcylCo_DH/oxidase_C"/>
</dbReference>
<reference evidence="12 13" key="1">
    <citation type="submission" date="2016-11" db="EMBL/GenBank/DDBJ databases">
        <authorList>
            <person name="Jaros S."/>
            <person name="Januszkiewicz K."/>
            <person name="Wedrychowicz H."/>
        </authorList>
    </citation>
    <scope>NUCLEOTIDE SEQUENCE [LARGE SCALE GENOMIC DNA]</scope>
    <source>
        <strain evidence="12 13">DSM 21637</strain>
    </source>
</reference>
<dbReference type="InterPro" id="IPR046373">
    <property type="entry name" value="Acyl-CoA_Oxase/DH_mid-dom_sf"/>
</dbReference>
<keyword evidence="4 8" id="KW-0274">FAD</keyword>
<sequence length="388" mass="42347">MDFNLTEDQQAFRDAARAFAEKAMAPHAAQWDAEHIFPLDVIREAGDMGFCGMYTPEAFGGMALSRLDTSVIVEELAAACPSTAAYITIHNMVSWMVASFAQADVAAEIAPKLAAGEWLGSYCLTEPGAGSDAGSLRTRATRDGDEYVLEGSKMFISGAGSTQILVVMARTGSLEDGPKGISAFIVPADAAGIEYGKCEDKLGWNSQPTRLVTFDKVRIPACNLLGKEGEGFKFAMKGLDGGRVNIATCSVGAAQAALTLARNYVHERKQFGRELADFQSVQFKLADMATDLTAARQMVRLAAFKMDQQDPETPMFCAMAKRFATDVCFQVIDEALQLHGGYGYIREYPLERYLRDARVHRILEGTNEIMRLIVARRVLEEGVLEAIY</sequence>
<dbReference type="PROSITE" id="PS00072">
    <property type="entry name" value="ACYL_COA_DH_1"/>
    <property type="match status" value="1"/>
</dbReference>
<dbReference type="InterPro" id="IPR036250">
    <property type="entry name" value="AcylCo_DH-like_C"/>
</dbReference>
<dbReference type="SUPFAM" id="SSF56645">
    <property type="entry name" value="Acyl-CoA dehydrogenase NM domain-like"/>
    <property type="match status" value="1"/>
</dbReference>
<dbReference type="InterPro" id="IPR006089">
    <property type="entry name" value="Acyl-CoA_DH_CS"/>
</dbReference>
<evidence type="ECO:0000259" key="9">
    <source>
        <dbReference type="Pfam" id="PF00441"/>
    </source>
</evidence>
<dbReference type="FunFam" id="2.40.110.10:FF:000009">
    <property type="entry name" value="Acyl-CoA dehydrogenase"/>
    <property type="match status" value="1"/>
</dbReference>
<evidence type="ECO:0000256" key="3">
    <source>
        <dbReference type="ARBA" id="ARBA00022630"/>
    </source>
</evidence>
<dbReference type="Gene3D" id="1.20.140.10">
    <property type="entry name" value="Butyryl-CoA Dehydrogenase, subunit A, domain 3"/>
    <property type="match status" value="1"/>
</dbReference>
<dbReference type="Gene3D" id="1.10.540.10">
    <property type="entry name" value="Acyl-CoA dehydrogenase/oxidase, N-terminal domain"/>
    <property type="match status" value="1"/>
</dbReference>
<evidence type="ECO:0000313" key="12">
    <source>
        <dbReference type="EMBL" id="SFX43573.1"/>
    </source>
</evidence>
<evidence type="ECO:0000256" key="8">
    <source>
        <dbReference type="RuleBase" id="RU362125"/>
    </source>
</evidence>
<dbReference type="InterPro" id="IPR006091">
    <property type="entry name" value="Acyl-CoA_Oxase/DH_mid-dom"/>
</dbReference>
<name>A0A1K1X3E6_9GAMM</name>
<dbReference type="SUPFAM" id="SSF47203">
    <property type="entry name" value="Acyl-CoA dehydrogenase C-terminal domain-like"/>
    <property type="match status" value="1"/>
</dbReference>
<dbReference type="InterPro" id="IPR037069">
    <property type="entry name" value="AcylCoA_DH/ox_N_sf"/>
</dbReference>
<evidence type="ECO:0000259" key="11">
    <source>
        <dbReference type="Pfam" id="PF02771"/>
    </source>
</evidence>
<dbReference type="OrthoDB" id="9770681at2"/>
<keyword evidence="3 8" id="KW-0285">Flavoprotein</keyword>
<keyword evidence="13" id="KW-1185">Reference proteome</keyword>
<evidence type="ECO:0000256" key="5">
    <source>
        <dbReference type="ARBA" id="ARBA00023002"/>
    </source>
</evidence>
<gene>
    <name evidence="12" type="ORF">SAMN02745752_01662</name>
</gene>
<evidence type="ECO:0000256" key="6">
    <source>
        <dbReference type="ARBA" id="ARBA00066361"/>
    </source>
</evidence>
<comment type="similarity">
    <text evidence="2 8">Belongs to the acyl-CoA dehydrogenase family.</text>
</comment>
<dbReference type="Pfam" id="PF02771">
    <property type="entry name" value="Acyl-CoA_dh_N"/>
    <property type="match status" value="1"/>
</dbReference>
<evidence type="ECO:0000256" key="4">
    <source>
        <dbReference type="ARBA" id="ARBA00022827"/>
    </source>
</evidence>
<dbReference type="STRING" id="1122209.SAMN02745752_01662"/>
<dbReference type="GO" id="GO:0050660">
    <property type="term" value="F:flavin adenine dinucleotide binding"/>
    <property type="evidence" value="ECO:0007669"/>
    <property type="project" value="InterPro"/>
</dbReference>
<accession>A0A1K1X3E6</accession>
<dbReference type="Proteomes" id="UP000182350">
    <property type="component" value="Unassembled WGS sequence"/>
</dbReference>
<dbReference type="AlphaFoldDB" id="A0A1K1X3E6"/>
<dbReference type="Pfam" id="PF02770">
    <property type="entry name" value="Acyl-CoA_dh_M"/>
    <property type="match status" value="1"/>
</dbReference>
<evidence type="ECO:0000256" key="2">
    <source>
        <dbReference type="ARBA" id="ARBA00009347"/>
    </source>
</evidence>
<dbReference type="PROSITE" id="PS00073">
    <property type="entry name" value="ACYL_COA_DH_2"/>
    <property type="match status" value="1"/>
</dbReference>
<dbReference type="PIRSF" id="PIRSF016578">
    <property type="entry name" value="HsaA"/>
    <property type="match status" value="1"/>
</dbReference>
<comment type="cofactor">
    <cofactor evidence="1 8">
        <name>FAD</name>
        <dbReference type="ChEBI" id="CHEBI:57692"/>
    </cofactor>
</comment>
<dbReference type="Gene3D" id="2.40.110.10">
    <property type="entry name" value="Butyryl-CoA Dehydrogenase, subunit A, domain 2"/>
    <property type="match status" value="1"/>
</dbReference>
<feature type="domain" description="Acyl-CoA dehydrogenase/oxidase N-terminal" evidence="11">
    <location>
        <begin position="6"/>
        <end position="117"/>
    </location>
</feature>
<dbReference type="EMBL" id="FPJW01000005">
    <property type="protein sequence ID" value="SFX43573.1"/>
    <property type="molecule type" value="Genomic_DNA"/>
</dbReference>
<evidence type="ECO:0000256" key="7">
    <source>
        <dbReference type="ARBA" id="ARBA00067292"/>
    </source>
</evidence>
<dbReference type="InterPro" id="IPR052547">
    <property type="entry name" value="Mito_Isobutyryl-CoADH"/>
</dbReference>
<dbReference type="GO" id="GO:0003995">
    <property type="term" value="F:acyl-CoA dehydrogenase activity"/>
    <property type="evidence" value="ECO:0007669"/>
    <property type="project" value="InterPro"/>
</dbReference>
<evidence type="ECO:0000256" key="1">
    <source>
        <dbReference type="ARBA" id="ARBA00001974"/>
    </source>
</evidence>
<protein>
    <recommendedName>
        <fullName evidence="7">Cyclohexane-1-carbonyl-CoA dehydrogenase</fullName>
        <ecNumber evidence="6">1.3.8.11</ecNumber>
    </recommendedName>
</protein>
<dbReference type="EC" id="1.3.8.11" evidence="6"/>
<proteinExistence type="inferred from homology"/>
<evidence type="ECO:0000259" key="10">
    <source>
        <dbReference type="Pfam" id="PF02770"/>
    </source>
</evidence>
<feature type="domain" description="Acyl-CoA oxidase/dehydrogenase middle" evidence="10">
    <location>
        <begin position="122"/>
        <end position="217"/>
    </location>
</feature>
<dbReference type="FunFam" id="1.20.140.10:FF:000001">
    <property type="entry name" value="Acyl-CoA dehydrogenase"/>
    <property type="match status" value="1"/>
</dbReference>
<evidence type="ECO:0000313" key="13">
    <source>
        <dbReference type="Proteomes" id="UP000182350"/>
    </source>
</evidence>
<keyword evidence="5 8" id="KW-0560">Oxidoreductase</keyword>
<feature type="domain" description="Acyl-CoA dehydrogenase/oxidase C-terminal" evidence="9">
    <location>
        <begin position="229"/>
        <end position="379"/>
    </location>
</feature>
<dbReference type="RefSeq" id="WP_072325895.1">
    <property type="nucleotide sequence ID" value="NZ_FPJW01000005.1"/>
</dbReference>